<gene>
    <name evidence="3" type="ORF">Tci_055131</name>
</gene>
<dbReference type="InterPro" id="IPR036875">
    <property type="entry name" value="Znf_CCHC_sf"/>
</dbReference>
<evidence type="ECO:0000259" key="2">
    <source>
        <dbReference type="PROSITE" id="PS50158"/>
    </source>
</evidence>
<organism evidence="3">
    <name type="scientific">Tanacetum cinerariifolium</name>
    <name type="common">Dalmatian daisy</name>
    <name type="synonym">Chrysanthemum cinerariifolium</name>
    <dbReference type="NCBI Taxonomy" id="118510"/>
    <lineage>
        <taxon>Eukaryota</taxon>
        <taxon>Viridiplantae</taxon>
        <taxon>Streptophyta</taxon>
        <taxon>Embryophyta</taxon>
        <taxon>Tracheophyta</taxon>
        <taxon>Spermatophyta</taxon>
        <taxon>Magnoliopsida</taxon>
        <taxon>eudicotyledons</taxon>
        <taxon>Gunneridae</taxon>
        <taxon>Pentapetalae</taxon>
        <taxon>asterids</taxon>
        <taxon>campanulids</taxon>
        <taxon>Asterales</taxon>
        <taxon>Asteraceae</taxon>
        <taxon>Asteroideae</taxon>
        <taxon>Anthemideae</taxon>
        <taxon>Anthemidinae</taxon>
        <taxon>Tanacetum</taxon>
    </lineage>
</organism>
<dbReference type="AlphaFoldDB" id="A0A6L2NAC4"/>
<dbReference type="EMBL" id="BKCJ010008627">
    <property type="protein sequence ID" value="GEU83153.1"/>
    <property type="molecule type" value="Genomic_DNA"/>
</dbReference>
<dbReference type="SUPFAM" id="SSF57756">
    <property type="entry name" value="Retrovirus zinc finger-like domains"/>
    <property type="match status" value="1"/>
</dbReference>
<dbReference type="GO" id="GO:0003676">
    <property type="term" value="F:nucleic acid binding"/>
    <property type="evidence" value="ECO:0007669"/>
    <property type="project" value="InterPro"/>
</dbReference>
<dbReference type="Pfam" id="PF00098">
    <property type="entry name" value="zf-CCHC"/>
    <property type="match status" value="1"/>
</dbReference>
<dbReference type="GO" id="GO:0008270">
    <property type="term" value="F:zinc ion binding"/>
    <property type="evidence" value="ECO:0007669"/>
    <property type="project" value="UniProtKB-KW"/>
</dbReference>
<name>A0A6L2NAC4_TANCI</name>
<keyword evidence="1" id="KW-0479">Metal-binding</keyword>
<accession>A0A6L2NAC4</accession>
<reference evidence="3" key="1">
    <citation type="journal article" date="2019" name="Sci. Rep.">
        <title>Draft genome of Tanacetum cinerariifolium, the natural source of mosquito coil.</title>
        <authorList>
            <person name="Yamashiro T."/>
            <person name="Shiraishi A."/>
            <person name="Satake H."/>
            <person name="Nakayama K."/>
        </authorList>
    </citation>
    <scope>NUCLEOTIDE SEQUENCE</scope>
</reference>
<dbReference type="Gene3D" id="4.10.60.10">
    <property type="entry name" value="Zinc finger, CCHC-type"/>
    <property type="match status" value="1"/>
</dbReference>
<protein>
    <recommendedName>
        <fullName evidence="2">CCHC-type domain-containing protein</fullName>
    </recommendedName>
</protein>
<proteinExistence type="predicted"/>
<evidence type="ECO:0000313" key="3">
    <source>
        <dbReference type="EMBL" id="GEU83153.1"/>
    </source>
</evidence>
<feature type="domain" description="CCHC-type" evidence="2">
    <location>
        <begin position="156"/>
        <end position="172"/>
    </location>
</feature>
<keyword evidence="1" id="KW-0863">Zinc-finger</keyword>
<comment type="caution">
    <text evidence="3">The sequence shown here is derived from an EMBL/GenBank/DDBJ whole genome shotgun (WGS) entry which is preliminary data.</text>
</comment>
<evidence type="ECO:0000256" key="1">
    <source>
        <dbReference type="PROSITE-ProRule" id="PRU00047"/>
    </source>
</evidence>
<sequence length="308" mass="34022">MILESVEHGPLILPTIEENGVTRTKKYDELSTTEKIQADCDLKATNIILQALPSDIYSLIDSGLAALVFKQGDDPIDAINKMMLFLSTFVSSCFPTTNNQLRNYSNPRQQATIHDGRVTLQPVQGRQGSFAAGTSGTRANILGTGGNNLGQQRVVKCFNCQGEGHIERQCPKPKRKRNATRFRDKVLLVEAQGSSKVLNEEELEFLVDPGVAEGPVTQTIITHNAAYQADDLNAYDSDCDYFSTSKAALMANLSSYGSDVLSEVPYFENTHTDMLNQSVQEMSYSEQTHLVNYPEDEIHSDSNIIPYS</sequence>
<dbReference type="SMART" id="SM00343">
    <property type="entry name" value="ZnF_C2HC"/>
    <property type="match status" value="1"/>
</dbReference>
<keyword evidence="1" id="KW-0862">Zinc</keyword>
<dbReference type="InterPro" id="IPR001878">
    <property type="entry name" value="Znf_CCHC"/>
</dbReference>
<dbReference type="PROSITE" id="PS50158">
    <property type="entry name" value="ZF_CCHC"/>
    <property type="match status" value="1"/>
</dbReference>